<evidence type="ECO:0000313" key="2">
    <source>
        <dbReference type="EMBL" id="TFK16665.1"/>
    </source>
</evidence>
<proteinExistence type="predicted"/>
<dbReference type="Proteomes" id="UP000307440">
    <property type="component" value="Unassembled WGS sequence"/>
</dbReference>
<feature type="compositionally biased region" description="Basic and acidic residues" evidence="1">
    <location>
        <begin position="9"/>
        <end position="23"/>
    </location>
</feature>
<gene>
    <name evidence="2" type="ORF">FA15DRAFT_558328</name>
</gene>
<accession>A0A5C3K9D5</accession>
<name>A0A5C3K9D5_COPMA</name>
<organism evidence="2 3">
    <name type="scientific">Coprinopsis marcescibilis</name>
    <name type="common">Agaric fungus</name>
    <name type="synonym">Psathyrella marcescibilis</name>
    <dbReference type="NCBI Taxonomy" id="230819"/>
    <lineage>
        <taxon>Eukaryota</taxon>
        <taxon>Fungi</taxon>
        <taxon>Dikarya</taxon>
        <taxon>Basidiomycota</taxon>
        <taxon>Agaricomycotina</taxon>
        <taxon>Agaricomycetes</taxon>
        <taxon>Agaricomycetidae</taxon>
        <taxon>Agaricales</taxon>
        <taxon>Agaricineae</taxon>
        <taxon>Psathyrellaceae</taxon>
        <taxon>Coprinopsis</taxon>
    </lineage>
</organism>
<keyword evidence="3" id="KW-1185">Reference proteome</keyword>
<reference evidence="2 3" key="1">
    <citation type="journal article" date="2019" name="Nat. Ecol. Evol.">
        <title>Megaphylogeny resolves global patterns of mushroom evolution.</title>
        <authorList>
            <person name="Varga T."/>
            <person name="Krizsan K."/>
            <person name="Foldi C."/>
            <person name="Dima B."/>
            <person name="Sanchez-Garcia M."/>
            <person name="Sanchez-Ramirez S."/>
            <person name="Szollosi G.J."/>
            <person name="Szarkandi J.G."/>
            <person name="Papp V."/>
            <person name="Albert L."/>
            <person name="Andreopoulos W."/>
            <person name="Angelini C."/>
            <person name="Antonin V."/>
            <person name="Barry K.W."/>
            <person name="Bougher N.L."/>
            <person name="Buchanan P."/>
            <person name="Buyck B."/>
            <person name="Bense V."/>
            <person name="Catcheside P."/>
            <person name="Chovatia M."/>
            <person name="Cooper J."/>
            <person name="Damon W."/>
            <person name="Desjardin D."/>
            <person name="Finy P."/>
            <person name="Geml J."/>
            <person name="Haridas S."/>
            <person name="Hughes K."/>
            <person name="Justo A."/>
            <person name="Karasinski D."/>
            <person name="Kautmanova I."/>
            <person name="Kiss B."/>
            <person name="Kocsube S."/>
            <person name="Kotiranta H."/>
            <person name="LaButti K.M."/>
            <person name="Lechner B.E."/>
            <person name="Liimatainen K."/>
            <person name="Lipzen A."/>
            <person name="Lukacs Z."/>
            <person name="Mihaltcheva S."/>
            <person name="Morgado L.N."/>
            <person name="Niskanen T."/>
            <person name="Noordeloos M.E."/>
            <person name="Ohm R.A."/>
            <person name="Ortiz-Santana B."/>
            <person name="Ovrebo C."/>
            <person name="Racz N."/>
            <person name="Riley R."/>
            <person name="Savchenko A."/>
            <person name="Shiryaev A."/>
            <person name="Soop K."/>
            <person name="Spirin V."/>
            <person name="Szebenyi C."/>
            <person name="Tomsovsky M."/>
            <person name="Tulloss R.E."/>
            <person name="Uehling J."/>
            <person name="Grigoriev I.V."/>
            <person name="Vagvolgyi C."/>
            <person name="Papp T."/>
            <person name="Martin F.M."/>
            <person name="Miettinen O."/>
            <person name="Hibbett D.S."/>
            <person name="Nagy L.G."/>
        </authorList>
    </citation>
    <scope>NUCLEOTIDE SEQUENCE [LARGE SCALE GENOMIC DNA]</scope>
    <source>
        <strain evidence="2 3">CBS 121175</strain>
    </source>
</reference>
<dbReference type="EMBL" id="ML210680">
    <property type="protein sequence ID" value="TFK16665.1"/>
    <property type="molecule type" value="Genomic_DNA"/>
</dbReference>
<dbReference type="AlphaFoldDB" id="A0A5C3K9D5"/>
<feature type="non-terminal residue" evidence="2">
    <location>
        <position position="1"/>
    </location>
</feature>
<feature type="compositionally biased region" description="Acidic residues" evidence="1">
    <location>
        <begin position="94"/>
        <end position="106"/>
    </location>
</feature>
<feature type="region of interest" description="Disordered" evidence="1">
    <location>
        <begin position="1"/>
        <end position="23"/>
    </location>
</feature>
<dbReference type="OrthoDB" id="3269297at2759"/>
<protein>
    <submittedName>
        <fullName evidence="2">Uncharacterized protein</fullName>
    </submittedName>
</protein>
<sequence length="106" mass="12243">DAIYNGLRAQEERKQIEADEKRARAEARSSKKVALARLEEEWKTIKDEHEHKLADWKLTCKSLQNDGVPKKNWPKAPTQPRKPKLSPNFAAVGDNDDDDYEEIDNN</sequence>
<feature type="region of interest" description="Disordered" evidence="1">
    <location>
        <begin position="64"/>
        <end position="106"/>
    </location>
</feature>
<evidence type="ECO:0000256" key="1">
    <source>
        <dbReference type="SAM" id="MobiDB-lite"/>
    </source>
</evidence>
<evidence type="ECO:0000313" key="3">
    <source>
        <dbReference type="Proteomes" id="UP000307440"/>
    </source>
</evidence>
<feature type="non-terminal residue" evidence="2">
    <location>
        <position position="106"/>
    </location>
</feature>
<dbReference type="STRING" id="230819.A0A5C3K9D5"/>